<dbReference type="EMBL" id="JAIBSC010000073">
    <property type="protein sequence ID" value="KAH1900762.1"/>
    <property type="molecule type" value="Genomic_DNA"/>
</dbReference>
<reference evidence="9" key="1">
    <citation type="submission" date="2021-08" db="EMBL/GenBank/DDBJ databases">
        <title>Global Aspergillus fumigatus from environmental and clinical sources.</title>
        <authorList>
            <person name="Barber A."/>
            <person name="Sae-Ong T."/>
        </authorList>
    </citation>
    <scope>NUCLEOTIDE SEQUENCE</scope>
    <source>
        <strain evidence="9">NRZ-2016-071</strain>
    </source>
</reference>
<keyword evidence="4 7" id="KW-1133">Transmembrane helix</keyword>
<evidence type="ECO:0000313" key="9">
    <source>
        <dbReference type="EMBL" id="KAH1900762.1"/>
    </source>
</evidence>
<feature type="domain" description="Major facilitator superfamily (MFS) profile" evidence="8">
    <location>
        <begin position="445"/>
        <end position="889"/>
    </location>
</feature>
<dbReference type="Proteomes" id="UP000813423">
    <property type="component" value="Unassembled WGS sequence"/>
</dbReference>
<accession>A0A9P8NE22</accession>
<name>A0A9P8NE22_ASPFM</name>
<feature type="transmembrane region" description="Helical" evidence="7">
    <location>
        <begin position="807"/>
        <end position="828"/>
    </location>
</feature>
<dbReference type="InterPro" id="IPR020846">
    <property type="entry name" value="MFS_dom"/>
</dbReference>
<comment type="subcellular location">
    <subcellularLocation>
        <location evidence="1">Membrane</location>
        <topology evidence="1">Multi-pass membrane protein</topology>
    </subcellularLocation>
</comment>
<dbReference type="Pfam" id="PF07690">
    <property type="entry name" value="MFS_1"/>
    <property type="match status" value="1"/>
</dbReference>
<organism evidence="9 10">
    <name type="scientific">Aspergillus fumigatus</name>
    <name type="common">Neosartorya fumigata</name>
    <dbReference type="NCBI Taxonomy" id="746128"/>
    <lineage>
        <taxon>Eukaryota</taxon>
        <taxon>Fungi</taxon>
        <taxon>Dikarya</taxon>
        <taxon>Ascomycota</taxon>
        <taxon>Pezizomycotina</taxon>
        <taxon>Eurotiomycetes</taxon>
        <taxon>Eurotiomycetidae</taxon>
        <taxon>Eurotiales</taxon>
        <taxon>Aspergillaceae</taxon>
        <taxon>Aspergillus</taxon>
        <taxon>Aspergillus subgen. Fumigati</taxon>
    </lineage>
</organism>
<keyword evidence="5 7" id="KW-0472">Membrane</keyword>
<evidence type="ECO:0000256" key="4">
    <source>
        <dbReference type="ARBA" id="ARBA00022989"/>
    </source>
</evidence>
<dbReference type="InterPro" id="IPR011701">
    <property type="entry name" value="MFS"/>
</dbReference>
<dbReference type="GO" id="GO:0005886">
    <property type="term" value="C:plasma membrane"/>
    <property type="evidence" value="ECO:0007669"/>
    <property type="project" value="TreeGrafter"/>
</dbReference>
<feature type="compositionally biased region" description="Basic and acidic residues" evidence="6">
    <location>
        <begin position="901"/>
        <end position="912"/>
    </location>
</feature>
<proteinExistence type="predicted"/>
<sequence length="925" mass="100651">MKEASNNLPKPFATYLPVAHKPAGRIIESVSTVVFFQYRIGCLAIDDGTNLSATHADDAFKNDIDMWIGIRRQSIYPLLICPAGLSGSSAELWRYIYMASKIVLITGANTGIGFQVVRALCNSTQTYSIIVGGRSPAKVHSAIRAIQSEFTNCQSQLYPLQIDLESDDSIKHASEDISTKFGRLDALVNNAGAWFDAQANATMTERQMWAKTWDVNVTGTHLLTSALMPLLLKSPDPRLLFVTSGAARLAGTDDLRLPINRSPPAGWPKPAGITATAYRSAKTGLSMVLREWGRILKNDGVKIWGIAPGYLATGLGGGTAEEMKKNGAEDADVAGPFIRIKISKDNAAHSLHSNLVEEAKKLRTPFDRQALLGNCTRTEPDEGRQKKLEDEIGTTIKVAAERQERTAENPHLLPETVKVTGVHASAAAATGPPYCILSERKKIFVILLVSFAAIISPISSSIYFPALNSLAKDLNVSVSLINITITTYLIFQGIAPSFIANFADTHGRRPAYLICFTIYLAANIGLAVQDSYASLLVLRCLQSSGSSGTIALGSAVVADLSTRAERGKYIGYASLGVTLGPALGPIIGGLLDHYLGWRAVFWFLVILSSVLGTVIAIILPETCRAVVGNGSVPAAKWNRPAWQILRQNRRAQRQTPTPDYHTIEKRRRRANPIASALIATDKEALIILIYSSLLFSGYMAVLSTLTSQLQSRFHFNSIQVGLCYLPIGIGSLSSRWTVGRILDWNFRREARRQGLAIEKNRQQDIRHFNIEATRLAVTIPLVYCACLCIVAYGWVMEYKTALAGPVVMLFFMGHLTSGAFSSLSTLIVDLNRQSPATAVAANNLFRCLLGAGVVAAADPVIQHIGIGWTATLIAFLWVLLSPLMWAVSRWGHGWREKRISNEKEASPAEELSRPVGEVPTAKEGV</sequence>
<dbReference type="PROSITE" id="PS50850">
    <property type="entry name" value="MFS"/>
    <property type="match status" value="1"/>
</dbReference>
<dbReference type="Gene3D" id="1.20.1720.10">
    <property type="entry name" value="Multidrug resistance protein D"/>
    <property type="match status" value="1"/>
</dbReference>
<dbReference type="Gene3D" id="1.20.1250.20">
    <property type="entry name" value="MFS general substrate transporter like domains"/>
    <property type="match status" value="1"/>
</dbReference>
<feature type="transmembrane region" description="Helical" evidence="7">
    <location>
        <begin position="476"/>
        <end position="499"/>
    </location>
</feature>
<comment type="caution">
    <text evidence="9">The sequence shown here is derived from an EMBL/GenBank/DDBJ whole genome shotgun (WGS) entry which is preliminary data.</text>
</comment>
<evidence type="ECO:0000256" key="2">
    <source>
        <dbReference type="ARBA" id="ARBA00022448"/>
    </source>
</evidence>
<feature type="transmembrane region" description="Helical" evidence="7">
    <location>
        <begin position="775"/>
        <end position="795"/>
    </location>
</feature>
<evidence type="ECO:0000256" key="7">
    <source>
        <dbReference type="SAM" id="Phobius"/>
    </source>
</evidence>
<evidence type="ECO:0000256" key="5">
    <source>
        <dbReference type="ARBA" id="ARBA00023136"/>
    </source>
</evidence>
<dbReference type="SUPFAM" id="SSF51735">
    <property type="entry name" value="NAD(P)-binding Rossmann-fold domains"/>
    <property type="match status" value="1"/>
</dbReference>
<dbReference type="Gene3D" id="3.40.50.720">
    <property type="entry name" value="NAD(P)-binding Rossmann-like Domain"/>
    <property type="match status" value="1"/>
</dbReference>
<evidence type="ECO:0000259" key="8">
    <source>
        <dbReference type="PROSITE" id="PS50850"/>
    </source>
</evidence>
<evidence type="ECO:0000256" key="3">
    <source>
        <dbReference type="ARBA" id="ARBA00022692"/>
    </source>
</evidence>
<feature type="transmembrane region" description="Helical" evidence="7">
    <location>
        <begin position="685"/>
        <end position="706"/>
    </location>
</feature>
<dbReference type="InterPro" id="IPR036291">
    <property type="entry name" value="NAD(P)-bd_dom_sf"/>
</dbReference>
<keyword evidence="2" id="KW-0813">Transport</keyword>
<dbReference type="GO" id="GO:0022857">
    <property type="term" value="F:transmembrane transporter activity"/>
    <property type="evidence" value="ECO:0007669"/>
    <property type="project" value="InterPro"/>
</dbReference>
<dbReference type="PANTHER" id="PTHR23502:SF51">
    <property type="entry name" value="QUINIDINE RESISTANCE PROTEIN 1-RELATED"/>
    <property type="match status" value="1"/>
</dbReference>
<feature type="transmembrane region" description="Helical" evidence="7">
    <location>
        <begin position="718"/>
        <end position="738"/>
    </location>
</feature>
<dbReference type="PANTHER" id="PTHR23502">
    <property type="entry name" value="MAJOR FACILITATOR SUPERFAMILY"/>
    <property type="match status" value="1"/>
</dbReference>
<dbReference type="CDD" id="cd17323">
    <property type="entry name" value="MFS_Tpo1_MDR_like"/>
    <property type="match status" value="1"/>
</dbReference>
<feature type="transmembrane region" description="Helical" evidence="7">
    <location>
        <begin position="599"/>
        <end position="619"/>
    </location>
</feature>
<dbReference type="AlphaFoldDB" id="A0A9P8NE22"/>
<keyword evidence="3 7" id="KW-0812">Transmembrane</keyword>
<feature type="transmembrane region" description="Helical" evidence="7">
    <location>
        <begin position="867"/>
        <end position="888"/>
    </location>
</feature>
<gene>
    <name evidence="9" type="ORF">KXV57_008361</name>
</gene>
<evidence type="ECO:0000256" key="6">
    <source>
        <dbReference type="SAM" id="MobiDB-lite"/>
    </source>
</evidence>
<feature type="region of interest" description="Disordered" evidence="6">
    <location>
        <begin position="901"/>
        <end position="925"/>
    </location>
</feature>
<dbReference type="PRINTS" id="PR00081">
    <property type="entry name" value="GDHRDH"/>
</dbReference>
<evidence type="ECO:0000256" key="1">
    <source>
        <dbReference type="ARBA" id="ARBA00004141"/>
    </source>
</evidence>
<dbReference type="InterPro" id="IPR002347">
    <property type="entry name" value="SDR_fam"/>
</dbReference>
<protein>
    <recommendedName>
        <fullName evidence="8">Major facilitator superfamily (MFS) profile domain-containing protein</fullName>
    </recommendedName>
</protein>
<feature type="transmembrane region" description="Helical" evidence="7">
    <location>
        <begin position="840"/>
        <end position="861"/>
    </location>
</feature>
<evidence type="ECO:0000313" key="10">
    <source>
        <dbReference type="Proteomes" id="UP000813423"/>
    </source>
</evidence>
<dbReference type="InterPro" id="IPR036259">
    <property type="entry name" value="MFS_trans_sf"/>
</dbReference>
<feature type="transmembrane region" description="Helical" evidence="7">
    <location>
        <begin position="569"/>
        <end position="587"/>
    </location>
</feature>
<feature type="transmembrane region" description="Helical" evidence="7">
    <location>
        <begin position="443"/>
        <end position="464"/>
    </location>
</feature>
<feature type="transmembrane region" description="Helical" evidence="7">
    <location>
        <begin position="511"/>
        <end position="529"/>
    </location>
</feature>
<dbReference type="SUPFAM" id="SSF103473">
    <property type="entry name" value="MFS general substrate transporter"/>
    <property type="match status" value="1"/>
</dbReference>
<dbReference type="FunFam" id="1.20.1720.10:FF:000009">
    <property type="entry name" value="MFS multidrug transporter"/>
    <property type="match status" value="1"/>
</dbReference>
<dbReference type="Pfam" id="PF00106">
    <property type="entry name" value="adh_short"/>
    <property type="match status" value="1"/>
</dbReference>